<keyword evidence="1" id="KW-1133">Transmembrane helix</keyword>
<reference evidence="2" key="2">
    <citation type="submission" date="2021-01" db="EMBL/GenBank/DDBJ databases">
        <authorList>
            <person name="Schikora-Tamarit M.A."/>
        </authorList>
    </citation>
    <scope>NUCLEOTIDE SEQUENCE</scope>
    <source>
        <strain evidence="2">CBS6075</strain>
    </source>
</reference>
<evidence type="ECO:0000256" key="1">
    <source>
        <dbReference type="SAM" id="Phobius"/>
    </source>
</evidence>
<name>A0A9P8NYZ1_9ASCO</name>
<gene>
    <name evidence="2" type="ORF">OGAPHI_006230</name>
</gene>
<comment type="caution">
    <text evidence="2">The sequence shown here is derived from an EMBL/GenBank/DDBJ whole genome shotgun (WGS) entry which is preliminary data.</text>
</comment>
<dbReference type="GeneID" id="70238194"/>
<reference evidence="2" key="1">
    <citation type="journal article" date="2021" name="Open Biol.">
        <title>Shared evolutionary footprints suggest mitochondrial oxidative damage underlies multiple complex I losses in fungi.</title>
        <authorList>
            <person name="Schikora-Tamarit M.A."/>
            <person name="Marcet-Houben M."/>
            <person name="Nosek J."/>
            <person name="Gabaldon T."/>
        </authorList>
    </citation>
    <scope>NUCLEOTIDE SEQUENCE</scope>
    <source>
        <strain evidence="2">CBS6075</strain>
    </source>
</reference>
<keyword evidence="1" id="KW-0812">Transmembrane</keyword>
<dbReference type="EMBL" id="JAEUBE010000414">
    <property type="protein sequence ID" value="KAH3662049.1"/>
    <property type="molecule type" value="Genomic_DNA"/>
</dbReference>
<dbReference type="Proteomes" id="UP000769157">
    <property type="component" value="Unassembled WGS sequence"/>
</dbReference>
<evidence type="ECO:0000313" key="3">
    <source>
        <dbReference type="Proteomes" id="UP000769157"/>
    </source>
</evidence>
<feature type="transmembrane region" description="Helical" evidence="1">
    <location>
        <begin position="21"/>
        <end position="41"/>
    </location>
</feature>
<evidence type="ECO:0000313" key="2">
    <source>
        <dbReference type="EMBL" id="KAH3662049.1"/>
    </source>
</evidence>
<keyword evidence="3" id="KW-1185">Reference proteome</keyword>
<keyword evidence="1" id="KW-0472">Membrane</keyword>
<dbReference type="RefSeq" id="XP_046059153.1">
    <property type="nucleotide sequence ID" value="XM_046207496.1"/>
</dbReference>
<protein>
    <submittedName>
        <fullName evidence="2">Uncharacterized protein</fullName>
    </submittedName>
</protein>
<organism evidence="2 3">
    <name type="scientific">Ogataea philodendri</name>
    <dbReference type="NCBI Taxonomy" id="1378263"/>
    <lineage>
        <taxon>Eukaryota</taxon>
        <taxon>Fungi</taxon>
        <taxon>Dikarya</taxon>
        <taxon>Ascomycota</taxon>
        <taxon>Saccharomycotina</taxon>
        <taxon>Pichiomycetes</taxon>
        <taxon>Pichiales</taxon>
        <taxon>Pichiaceae</taxon>
        <taxon>Ogataea</taxon>
    </lineage>
</organism>
<dbReference type="AlphaFoldDB" id="A0A9P8NYZ1"/>
<sequence length="234" mass="26100">MLSRMFSAHDVMNLKHSWQQAAATTAFVAAMAGMMFFTTPSVLDLVTPSMPNWVARALASWYIFSTWSGISALKSESGRQGAQRVRCLDRNEFHVALETRRDGGDHQLDRSLETFGSTIDPGNQLARGGRESDQFLVHPPPSPNAIEATHNHRELRVEGVVEVLDFAEMRHNCQFLAGNTFGNKLARHNGLRLTHIAWSEQKLPVQIANLNGVHVNTLYMAKPRKSQVLEDLAP</sequence>
<accession>A0A9P8NYZ1</accession>
<proteinExistence type="predicted"/>